<proteinExistence type="inferred from homology"/>
<protein>
    <recommendedName>
        <fullName evidence="6">LPS-assembly lipoprotein LptE</fullName>
    </recommendedName>
</protein>
<name>A0ABT5IUH4_9NEIS</name>
<evidence type="ECO:0000256" key="5">
    <source>
        <dbReference type="ARBA" id="ARBA00023288"/>
    </source>
</evidence>
<dbReference type="InterPro" id="IPR007485">
    <property type="entry name" value="LPS_assembly_LptE"/>
</dbReference>
<evidence type="ECO:0000256" key="4">
    <source>
        <dbReference type="ARBA" id="ARBA00023237"/>
    </source>
</evidence>
<gene>
    <name evidence="6 7" type="primary">lptE</name>
    <name evidence="7" type="ORF">PQU95_03125</name>
</gene>
<comment type="function">
    <text evidence="6">Together with LptD, is involved in the assembly of lipopolysaccharide (LPS) at the surface of the outer membrane. Required for the proper assembly of LptD. Binds LPS and may serve as the LPS recognition site at the outer membrane.</text>
</comment>
<sequence>MKRTLHCAVLAVGISLLAGCGFHLRGMSAPLGPLSFSSLSLQNTGSLDEALRAALQRDGRLTLQTGTAQATLRVVDEESRKDILTINRGGKVNEYLLIYRVSATVQRLTDSAPVPMSVVVRREMSYSDAAVLGKEREEALLWADMRRDAAEQLVRRLSYLPAVTPAKPANASTQP</sequence>
<keyword evidence="8" id="KW-1185">Reference proteome</keyword>
<organism evidence="7 8">
    <name type="scientific">Vogesella aquatica</name>
    <dbReference type="NCBI Taxonomy" id="2984206"/>
    <lineage>
        <taxon>Bacteria</taxon>
        <taxon>Pseudomonadati</taxon>
        <taxon>Pseudomonadota</taxon>
        <taxon>Betaproteobacteria</taxon>
        <taxon>Neisseriales</taxon>
        <taxon>Chromobacteriaceae</taxon>
        <taxon>Vogesella</taxon>
    </lineage>
</organism>
<reference evidence="7 8" key="1">
    <citation type="submission" date="2023-01" db="EMBL/GenBank/DDBJ databases">
        <title>Novel species of the genus Vogesella isolated from rivers.</title>
        <authorList>
            <person name="Lu H."/>
        </authorList>
    </citation>
    <scope>NUCLEOTIDE SEQUENCE [LARGE SCALE GENOMIC DNA]</scope>
    <source>
        <strain evidence="7 8">DC21W</strain>
    </source>
</reference>
<evidence type="ECO:0000313" key="7">
    <source>
        <dbReference type="EMBL" id="MDC7716212.1"/>
    </source>
</evidence>
<keyword evidence="3 6" id="KW-0564">Palmitate</keyword>
<evidence type="ECO:0000256" key="1">
    <source>
        <dbReference type="ARBA" id="ARBA00022729"/>
    </source>
</evidence>
<evidence type="ECO:0000313" key="8">
    <source>
        <dbReference type="Proteomes" id="UP001219956"/>
    </source>
</evidence>
<evidence type="ECO:0000256" key="3">
    <source>
        <dbReference type="ARBA" id="ARBA00023139"/>
    </source>
</evidence>
<dbReference type="Gene3D" id="3.30.160.150">
    <property type="entry name" value="Lipoprotein like domain"/>
    <property type="match status" value="1"/>
</dbReference>
<accession>A0ABT5IUH4</accession>
<keyword evidence="5 6" id="KW-0449">Lipoprotein</keyword>
<evidence type="ECO:0000256" key="6">
    <source>
        <dbReference type="HAMAP-Rule" id="MF_01186"/>
    </source>
</evidence>
<dbReference type="PROSITE" id="PS51257">
    <property type="entry name" value="PROKAR_LIPOPROTEIN"/>
    <property type="match status" value="1"/>
</dbReference>
<comment type="similarity">
    <text evidence="6">Belongs to the LptE lipoprotein family.</text>
</comment>
<comment type="caution">
    <text evidence="7">The sequence shown here is derived from an EMBL/GenBank/DDBJ whole genome shotgun (WGS) entry which is preliminary data.</text>
</comment>
<keyword evidence="2 6" id="KW-0472">Membrane</keyword>
<evidence type="ECO:0000256" key="2">
    <source>
        <dbReference type="ARBA" id="ARBA00023136"/>
    </source>
</evidence>
<comment type="subunit">
    <text evidence="6">Component of the lipopolysaccharide transport and assembly complex. Interacts with LptD.</text>
</comment>
<dbReference type="RefSeq" id="WP_272750642.1">
    <property type="nucleotide sequence ID" value="NZ_JAQQLF010000004.1"/>
</dbReference>
<comment type="subcellular location">
    <subcellularLocation>
        <location evidence="6">Cell outer membrane</location>
        <topology evidence="6">Lipid-anchor</topology>
    </subcellularLocation>
</comment>
<dbReference type="Pfam" id="PF04390">
    <property type="entry name" value="LptE"/>
    <property type="match status" value="1"/>
</dbReference>
<dbReference type="HAMAP" id="MF_01186">
    <property type="entry name" value="LPS_assembly_LptE"/>
    <property type="match status" value="1"/>
</dbReference>
<dbReference type="EMBL" id="JAQQLF010000004">
    <property type="protein sequence ID" value="MDC7716212.1"/>
    <property type="molecule type" value="Genomic_DNA"/>
</dbReference>
<dbReference type="Proteomes" id="UP001219956">
    <property type="component" value="Unassembled WGS sequence"/>
</dbReference>
<dbReference type="PANTHER" id="PTHR38098">
    <property type="entry name" value="LPS-ASSEMBLY LIPOPROTEIN LPTE"/>
    <property type="match status" value="1"/>
</dbReference>
<dbReference type="PANTHER" id="PTHR38098:SF1">
    <property type="entry name" value="LPS-ASSEMBLY LIPOPROTEIN LPTE"/>
    <property type="match status" value="1"/>
</dbReference>
<keyword evidence="1 6" id="KW-0732">Signal</keyword>
<keyword evidence="4 6" id="KW-0998">Cell outer membrane</keyword>